<dbReference type="Gramene" id="AET4Gv20558800.16">
    <property type="protein sequence ID" value="AET4Gv20558800.16"/>
    <property type="gene ID" value="AET4Gv20558800"/>
</dbReference>
<feature type="region of interest" description="Disordered" evidence="1">
    <location>
        <begin position="1"/>
        <end position="46"/>
    </location>
</feature>
<organism evidence="2 3">
    <name type="scientific">Aegilops tauschii subsp. strangulata</name>
    <name type="common">Goatgrass</name>
    <dbReference type="NCBI Taxonomy" id="200361"/>
    <lineage>
        <taxon>Eukaryota</taxon>
        <taxon>Viridiplantae</taxon>
        <taxon>Streptophyta</taxon>
        <taxon>Embryophyta</taxon>
        <taxon>Tracheophyta</taxon>
        <taxon>Spermatophyta</taxon>
        <taxon>Magnoliopsida</taxon>
        <taxon>Liliopsida</taxon>
        <taxon>Poales</taxon>
        <taxon>Poaceae</taxon>
        <taxon>BOP clade</taxon>
        <taxon>Pooideae</taxon>
        <taxon>Triticodae</taxon>
        <taxon>Triticeae</taxon>
        <taxon>Triticinae</taxon>
        <taxon>Aegilops</taxon>
    </lineage>
</organism>
<evidence type="ECO:0000256" key="1">
    <source>
        <dbReference type="SAM" id="MobiDB-lite"/>
    </source>
</evidence>
<name>A0A453IH55_AEGTS</name>
<accession>A0A453IH55</accession>
<reference evidence="2" key="4">
    <citation type="submission" date="2019-03" db="UniProtKB">
        <authorList>
            <consortium name="EnsemblPlants"/>
        </authorList>
    </citation>
    <scope>IDENTIFICATION</scope>
</reference>
<reference evidence="3" key="2">
    <citation type="journal article" date="2017" name="Nat. Plants">
        <title>The Aegilops tauschii genome reveals multiple impacts of transposons.</title>
        <authorList>
            <person name="Zhao G."/>
            <person name="Zou C."/>
            <person name="Li K."/>
            <person name="Wang K."/>
            <person name="Li T."/>
            <person name="Gao L."/>
            <person name="Zhang X."/>
            <person name="Wang H."/>
            <person name="Yang Z."/>
            <person name="Liu X."/>
            <person name="Jiang W."/>
            <person name="Mao L."/>
            <person name="Kong X."/>
            <person name="Jiao Y."/>
            <person name="Jia J."/>
        </authorList>
    </citation>
    <scope>NUCLEOTIDE SEQUENCE [LARGE SCALE GENOMIC DNA]</scope>
    <source>
        <strain evidence="3">cv. AL8/78</strain>
    </source>
</reference>
<proteinExistence type="predicted"/>
<dbReference type="Proteomes" id="UP000015105">
    <property type="component" value="Chromosome 4D"/>
</dbReference>
<keyword evidence="3" id="KW-1185">Reference proteome</keyword>
<reference evidence="3" key="1">
    <citation type="journal article" date="2014" name="Science">
        <title>Ancient hybridizations among the ancestral genomes of bread wheat.</title>
        <authorList>
            <consortium name="International Wheat Genome Sequencing Consortium,"/>
            <person name="Marcussen T."/>
            <person name="Sandve S.R."/>
            <person name="Heier L."/>
            <person name="Spannagl M."/>
            <person name="Pfeifer M."/>
            <person name="Jakobsen K.S."/>
            <person name="Wulff B.B."/>
            <person name="Steuernagel B."/>
            <person name="Mayer K.F."/>
            <person name="Olsen O.A."/>
        </authorList>
    </citation>
    <scope>NUCLEOTIDE SEQUENCE [LARGE SCALE GENOMIC DNA]</scope>
    <source>
        <strain evidence="3">cv. AL8/78</strain>
    </source>
</reference>
<reference evidence="2" key="3">
    <citation type="journal article" date="2017" name="Nature">
        <title>Genome sequence of the progenitor of the wheat D genome Aegilops tauschii.</title>
        <authorList>
            <person name="Luo M.C."/>
            <person name="Gu Y.Q."/>
            <person name="Puiu D."/>
            <person name="Wang H."/>
            <person name="Twardziok S.O."/>
            <person name="Deal K.R."/>
            <person name="Huo N."/>
            <person name="Zhu T."/>
            <person name="Wang L."/>
            <person name="Wang Y."/>
            <person name="McGuire P.E."/>
            <person name="Liu S."/>
            <person name="Long H."/>
            <person name="Ramasamy R.K."/>
            <person name="Rodriguez J.C."/>
            <person name="Van S.L."/>
            <person name="Yuan L."/>
            <person name="Wang Z."/>
            <person name="Xia Z."/>
            <person name="Xiao L."/>
            <person name="Anderson O.D."/>
            <person name="Ouyang S."/>
            <person name="Liang Y."/>
            <person name="Zimin A.V."/>
            <person name="Pertea G."/>
            <person name="Qi P."/>
            <person name="Bennetzen J.L."/>
            <person name="Dai X."/>
            <person name="Dawson M.W."/>
            <person name="Muller H.G."/>
            <person name="Kugler K."/>
            <person name="Rivarola-Duarte L."/>
            <person name="Spannagl M."/>
            <person name="Mayer K.F.X."/>
            <person name="Lu F.H."/>
            <person name="Bevan M.W."/>
            <person name="Leroy P."/>
            <person name="Li P."/>
            <person name="You F.M."/>
            <person name="Sun Q."/>
            <person name="Liu Z."/>
            <person name="Lyons E."/>
            <person name="Wicker T."/>
            <person name="Salzberg S.L."/>
            <person name="Devos K.M."/>
            <person name="Dvorak J."/>
        </authorList>
    </citation>
    <scope>NUCLEOTIDE SEQUENCE [LARGE SCALE GENOMIC DNA]</scope>
    <source>
        <strain evidence="2">cv. AL8/78</strain>
    </source>
</reference>
<evidence type="ECO:0000313" key="2">
    <source>
        <dbReference type="EnsemblPlants" id="AET4Gv20558800.16"/>
    </source>
</evidence>
<sequence>ARTSRDPRPPSRALDAPPSVSPSEDRPHPPPPPPPSPAVSSLPHSRPGRLLSLIEKILPEFSSIPPLIPPVIPFPNANDEQSPRLL</sequence>
<dbReference type="AlphaFoldDB" id="A0A453IH55"/>
<evidence type="ECO:0000313" key="3">
    <source>
        <dbReference type="Proteomes" id="UP000015105"/>
    </source>
</evidence>
<dbReference type="EnsemblPlants" id="AET4Gv20558800.16">
    <property type="protein sequence ID" value="AET4Gv20558800.16"/>
    <property type="gene ID" value="AET4Gv20558800"/>
</dbReference>
<reference evidence="2" key="5">
    <citation type="journal article" date="2021" name="G3 (Bethesda)">
        <title>Aegilops tauschii genome assembly Aet v5.0 features greater sequence contiguity and improved annotation.</title>
        <authorList>
            <person name="Wang L."/>
            <person name="Zhu T."/>
            <person name="Rodriguez J.C."/>
            <person name="Deal K.R."/>
            <person name="Dubcovsky J."/>
            <person name="McGuire P.E."/>
            <person name="Lux T."/>
            <person name="Spannagl M."/>
            <person name="Mayer K.F.X."/>
            <person name="Baldrich P."/>
            <person name="Meyers B.C."/>
            <person name="Huo N."/>
            <person name="Gu Y.Q."/>
            <person name="Zhou H."/>
            <person name="Devos K.M."/>
            <person name="Bennetzen J.L."/>
            <person name="Unver T."/>
            <person name="Budak H."/>
            <person name="Gulick P.J."/>
            <person name="Galiba G."/>
            <person name="Kalapos B."/>
            <person name="Nelson D.R."/>
            <person name="Li P."/>
            <person name="You F.M."/>
            <person name="Luo M.C."/>
            <person name="Dvorak J."/>
        </authorList>
    </citation>
    <scope>NUCLEOTIDE SEQUENCE [LARGE SCALE GENOMIC DNA]</scope>
    <source>
        <strain evidence="2">cv. AL8/78</strain>
    </source>
</reference>
<protein>
    <submittedName>
        <fullName evidence="2">Uncharacterized protein</fullName>
    </submittedName>
</protein>